<evidence type="ECO:0000313" key="3">
    <source>
        <dbReference type="EMBL" id="QJA80946.1"/>
    </source>
</evidence>
<feature type="compositionally biased region" description="Basic residues" evidence="1">
    <location>
        <begin position="88"/>
        <end position="108"/>
    </location>
</feature>
<name>A0A6M3KG72_9ZZZZ</name>
<proteinExistence type="predicted"/>
<feature type="region of interest" description="Disordered" evidence="1">
    <location>
        <begin position="75"/>
        <end position="123"/>
    </location>
</feature>
<organism evidence="3">
    <name type="scientific">viral metagenome</name>
    <dbReference type="NCBI Taxonomy" id="1070528"/>
    <lineage>
        <taxon>unclassified sequences</taxon>
        <taxon>metagenomes</taxon>
        <taxon>organismal metagenomes</taxon>
    </lineage>
</organism>
<accession>A0A6M3KG72</accession>
<sequence>MKQKDNYMVLGKKRKTKKNTKYSVVQFRNRKGSWVTANLVKILNGRTVLLLVNDGLVYRKFSNIRFGISIRVRQKTDRDKTSSYDKKFKTRKRRFKLKKKTSVKRYHKYDKSTGSNKYNASSQ</sequence>
<dbReference type="AlphaFoldDB" id="A0A6M3KG72"/>
<evidence type="ECO:0000256" key="1">
    <source>
        <dbReference type="SAM" id="MobiDB-lite"/>
    </source>
</evidence>
<reference evidence="3" key="1">
    <citation type="submission" date="2020-03" db="EMBL/GenBank/DDBJ databases">
        <title>The deep terrestrial virosphere.</title>
        <authorList>
            <person name="Holmfeldt K."/>
            <person name="Nilsson E."/>
            <person name="Simone D."/>
            <person name="Lopez-Fernandez M."/>
            <person name="Wu X."/>
            <person name="de Brujin I."/>
            <person name="Lundin D."/>
            <person name="Andersson A."/>
            <person name="Bertilsson S."/>
            <person name="Dopson M."/>
        </authorList>
    </citation>
    <scope>NUCLEOTIDE SEQUENCE</scope>
    <source>
        <strain evidence="3">MM415A00614</strain>
        <strain evidence="2">MM415B01864</strain>
    </source>
</reference>
<feature type="compositionally biased region" description="Basic and acidic residues" evidence="1">
    <location>
        <begin position="75"/>
        <end position="87"/>
    </location>
</feature>
<gene>
    <name evidence="3" type="ORF">MM415A00614_0015</name>
    <name evidence="2" type="ORF">MM415B01864_0008</name>
</gene>
<dbReference type="EMBL" id="MT142442">
    <property type="protein sequence ID" value="QJA80946.1"/>
    <property type="molecule type" value="Genomic_DNA"/>
</dbReference>
<evidence type="ECO:0000313" key="2">
    <source>
        <dbReference type="EMBL" id="QJA56385.1"/>
    </source>
</evidence>
<feature type="compositionally biased region" description="Polar residues" evidence="1">
    <location>
        <begin position="112"/>
        <end position="123"/>
    </location>
</feature>
<dbReference type="EMBL" id="MT141215">
    <property type="protein sequence ID" value="QJA56385.1"/>
    <property type="molecule type" value="Genomic_DNA"/>
</dbReference>
<protein>
    <submittedName>
        <fullName evidence="3">Uncharacterized protein</fullName>
    </submittedName>
</protein>